<sequence length="201" mass="21346">MKHTASKLALVTAMSVAALSANAADNFVGMTWGQSDSRIENSGSLNRSLNNPDLDRVIDGSGTWGVRAGQETRDGRYYVTYENVSDDSQGYKLRQQHLLASYDAFLPLNNSGTKLFGGATAGVVKLEQDGSGLKRDSDIGLAAGLQAGVLQDVGKNASLEAGYRYMKTNASTEVSPHGGGKVGSLDLERTSQVFIGANYKF</sequence>
<feature type="chain" id="PRO_5045124992" description="Outer membrane protein beta-barrel domain-containing protein" evidence="1">
    <location>
        <begin position="24"/>
        <end position="201"/>
    </location>
</feature>
<proteinExistence type="predicted"/>
<dbReference type="EMBL" id="LZEU01000001">
    <property type="protein sequence ID" value="MBC9251629.1"/>
    <property type="molecule type" value="Genomic_DNA"/>
</dbReference>
<evidence type="ECO:0000313" key="3">
    <source>
        <dbReference type="Proteomes" id="UP000744555"/>
    </source>
</evidence>
<dbReference type="InterPro" id="IPR011250">
    <property type="entry name" value="OMP/PagP_B-barrel"/>
</dbReference>
<protein>
    <recommendedName>
        <fullName evidence="4">Outer membrane protein beta-barrel domain-containing protein</fullName>
    </recommendedName>
</protein>
<feature type="signal peptide" evidence="1">
    <location>
        <begin position="1"/>
        <end position="23"/>
    </location>
</feature>
<dbReference type="SUPFAM" id="SSF56925">
    <property type="entry name" value="OMPA-like"/>
    <property type="match status" value="1"/>
</dbReference>
<evidence type="ECO:0008006" key="4">
    <source>
        <dbReference type="Google" id="ProtNLM"/>
    </source>
</evidence>
<evidence type="ECO:0000313" key="2">
    <source>
        <dbReference type="EMBL" id="MBC9251629.1"/>
    </source>
</evidence>
<dbReference type="Gene3D" id="2.40.160.20">
    <property type="match status" value="1"/>
</dbReference>
<keyword evidence="3" id="KW-1185">Reference proteome</keyword>
<comment type="caution">
    <text evidence="2">The sequence shown here is derived from an EMBL/GenBank/DDBJ whole genome shotgun (WGS) entry which is preliminary data.</text>
</comment>
<reference evidence="2 3" key="1">
    <citation type="submission" date="2016-06" db="EMBL/GenBank/DDBJ databases">
        <authorList>
            <person name="Ramos C."/>
            <person name="Pintado A."/>
            <person name="Crespo-Gomez J.I."/>
        </authorList>
    </citation>
    <scope>NUCLEOTIDE SEQUENCE [LARGE SCALE GENOMIC DNA]</scope>
    <source>
        <strain evidence="2 3">AVO110</strain>
    </source>
</reference>
<dbReference type="RefSeq" id="WP_187807123.1">
    <property type="nucleotide sequence ID" value="NZ_LZEU01000001.1"/>
</dbReference>
<dbReference type="Proteomes" id="UP000744555">
    <property type="component" value="Unassembled WGS sequence"/>
</dbReference>
<gene>
    <name evidence="2" type="ORF">A9179_15255</name>
</gene>
<accession>A0ABR7S3I1</accession>
<organism evidence="2 3">
    <name type="scientific">Aquipseudomonas alcaligenes</name>
    <name type="common">Pseudomonas alcaligenes</name>
    <dbReference type="NCBI Taxonomy" id="43263"/>
    <lineage>
        <taxon>Bacteria</taxon>
        <taxon>Pseudomonadati</taxon>
        <taxon>Pseudomonadota</taxon>
        <taxon>Gammaproteobacteria</taxon>
        <taxon>Pseudomonadales</taxon>
        <taxon>Pseudomonadaceae</taxon>
        <taxon>Aquipseudomonas</taxon>
    </lineage>
</organism>
<evidence type="ECO:0000256" key="1">
    <source>
        <dbReference type="SAM" id="SignalP"/>
    </source>
</evidence>
<name>A0ABR7S3I1_AQUAC</name>
<keyword evidence="1" id="KW-0732">Signal</keyword>